<name>A0A0R1YA11_9LACO</name>
<gene>
    <name evidence="2" type="ORF">FC39_GL001139</name>
</gene>
<sequence>MDEKYLNQIREKHILKTLQFLQDGGDFEKASLLLEKGRDDQNPYAELAGHPLRTLNAENTAISDLIDNHLLPDLKKWQQDGKNNEWLDNLRDDLKKLKTIKYHYKRKENSLYVFLVKYGLISEDTSSELWGVNDKIRDAIKDAYESVNIDPISDMYVVEAKVEKAAHQVKQMIFVEETALFPILTILLTSEDWHMVKQDELEMGYTLIKTPAMWRPSKEDDDKSNLLHDHSQLSEDFVETFHNFLHYYLAVAKTTKDDNLRVLKGDPNYPVGDTKSCPSLVFPDQGDINVKMEIGSLSLKEIPAIFNVLPIDLTFVDSHDRVKWFSNSDRVFPRTRSVIGRPVIRCHPPKSINKVLEILDEFHKGEADDRDFWVNVHGRTIYLRFYAVRDNDDNYLGCLETVQDVTAYQNLNGEKTLENQDKFEK</sequence>
<dbReference type="PANTHER" id="PTHR39966:SF3">
    <property type="entry name" value="DUF438 DOMAIN-CONTAINING PROTEIN"/>
    <property type="match status" value="1"/>
</dbReference>
<dbReference type="Pfam" id="PF01814">
    <property type="entry name" value="Hemerythrin"/>
    <property type="match status" value="1"/>
</dbReference>
<dbReference type="Gene3D" id="1.20.120.520">
    <property type="entry name" value="nmb1532 protein domain like"/>
    <property type="match status" value="1"/>
</dbReference>
<dbReference type="RefSeq" id="WP_025080708.1">
    <property type="nucleotide sequence ID" value="NZ_AZGI01000043.1"/>
</dbReference>
<evidence type="ECO:0000313" key="3">
    <source>
        <dbReference type="Proteomes" id="UP000051223"/>
    </source>
</evidence>
<dbReference type="AlphaFoldDB" id="A0A0R1YA11"/>
<dbReference type="OrthoDB" id="9769774at2"/>
<keyword evidence="3" id="KW-1185">Reference proteome</keyword>
<dbReference type="Gene3D" id="3.30.450.20">
    <property type="entry name" value="PAS domain"/>
    <property type="match status" value="1"/>
</dbReference>
<reference evidence="2 3" key="1">
    <citation type="journal article" date="2015" name="Genome Announc.">
        <title>Expanding the biotechnology potential of lactobacilli through comparative genomics of 213 strains and associated genera.</title>
        <authorList>
            <person name="Sun Z."/>
            <person name="Harris H.M."/>
            <person name="McCann A."/>
            <person name="Guo C."/>
            <person name="Argimon S."/>
            <person name="Zhang W."/>
            <person name="Yang X."/>
            <person name="Jeffery I.B."/>
            <person name="Cooney J.C."/>
            <person name="Kagawa T.F."/>
            <person name="Liu W."/>
            <person name="Song Y."/>
            <person name="Salvetti E."/>
            <person name="Wrobel A."/>
            <person name="Rasinkangas P."/>
            <person name="Parkhill J."/>
            <person name="Rea M.C."/>
            <person name="O'Sullivan O."/>
            <person name="Ritari J."/>
            <person name="Douillard F.P."/>
            <person name="Paul Ross R."/>
            <person name="Yang R."/>
            <person name="Briner A.E."/>
            <person name="Felis G.E."/>
            <person name="de Vos W.M."/>
            <person name="Barrangou R."/>
            <person name="Klaenhammer T.R."/>
            <person name="Caufield P.W."/>
            <person name="Cui Y."/>
            <person name="Zhang H."/>
            <person name="O'Toole P.W."/>
        </authorList>
    </citation>
    <scope>NUCLEOTIDE SEQUENCE [LARGE SCALE GENOMIC DNA]</scope>
    <source>
        <strain evidence="2 3">DSM 5661</strain>
    </source>
</reference>
<comment type="caution">
    <text evidence="2">The sequence shown here is derived from an EMBL/GenBank/DDBJ whole genome shotgun (WGS) entry which is preliminary data.</text>
</comment>
<accession>A0A0R1YA11</accession>
<evidence type="ECO:0000313" key="2">
    <source>
        <dbReference type="EMBL" id="KRM39210.1"/>
    </source>
</evidence>
<dbReference type="InterPro" id="IPR012312">
    <property type="entry name" value="Hemerythrin-like"/>
</dbReference>
<protein>
    <submittedName>
        <fullName evidence="2">Hemerythrin HHE cation binding domain-containing protein</fullName>
    </submittedName>
</protein>
<dbReference type="eggNOG" id="COG2461">
    <property type="taxonomic scope" value="Bacteria"/>
</dbReference>
<dbReference type="Pfam" id="PF13596">
    <property type="entry name" value="PAS_10"/>
    <property type="match status" value="1"/>
</dbReference>
<dbReference type="STRING" id="1423754.FC39_GL001139"/>
<evidence type="ECO:0000259" key="1">
    <source>
        <dbReference type="Pfam" id="PF01814"/>
    </source>
</evidence>
<feature type="domain" description="Hemerythrin-like" evidence="1">
    <location>
        <begin position="50"/>
        <end position="184"/>
    </location>
</feature>
<organism evidence="2 3">
    <name type="scientific">Lactobacillus hamsteri DSM 5661 = JCM 6256</name>
    <dbReference type="NCBI Taxonomy" id="1423754"/>
    <lineage>
        <taxon>Bacteria</taxon>
        <taxon>Bacillati</taxon>
        <taxon>Bacillota</taxon>
        <taxon>Bacilli</taxon>
        <taxon>Lactobacillales</taxon>
        <taxon>Lactobacillaceae</taxon>
        <taxon>Lactobacillus</taxon>
    </lineage>
</organism>
<dbReference type="EMBL" id="AZGI01000043">
    <property type="protein sequence ID" value="KRM39210.1"/>
    <property type="molecule type" value="Genomic_DNA"/>
</dbReference>
<dbReference type="PATRIC" id="fig|1423754.3.peg.1172"/>
<dbReference type="PANTHER" id="PTHR39966">
    <property type="entry name" value="BLL2471 PROTEIN-RELATED"/>
    <property type="match status" value="1"/>
</dbReference>
<dbReference type="GO" id="GO:0005886">
    <property type="term" value="C:plasma membrane"/>
    <property type="evidence" value="ECO:0007669"/>
    <property type="project" value="TreeGrafter"/>
</dbReference>
<proteinExistence type="predicted"/>
<dbReference type="Proteomes" id="UP000051223">
    <property type="component" value="Unassembled WGS sequence"/>
</dbReference>